<dbReference type="InterPro" id="IPR010380">
    <property type="entry name" value="DUF975"/>
</dbReference>
<feature type="transmembrane region" description="Helical" evidence="1">
    <location>
        <begin position="55"/>
        <end position="73"/>
    </location>
</feature>
<dbReference type="KEGG" id="cpat:CLPA_c27150"/>
<name>A0A0H3J6G9_CLOPA</name>
<evidence type="ECO:0000313" key="4">
    <source>
        <dbReference type="Proteomes" id="UP000028042"/>
    </source>
</evidence>
<gene>
    <name evidence="2" type="ORF">CLPA_c27150</name>
    <name evidence="3" type="ORF">CP6013_00468</name>
</gene>
<evidence type="ECO:0000313" key="5">
    <source>
        <dbReference type="Proteomes" id="UP000030905"/>
    </source>
</evidence>
<dbReference type="Proteomes" id="UP000030905">
    <property type="component" value="Chromosome"/>
</dbReference>
<evidence type="ECO:0000313" key="3">
    <source>
        <dbReference type="EMBL" id="KRU11221.1"/>
    </source>
</evidence>
<dbReference type="Pfam" id="PF06161">
    <property type="entry name" value="DUF975"/>
    <property type="match status" value="1"/>
</dbReference>
<feature type="transmembrane region" description="Helical" evidence="1">
    <location>
        <begin position="29"/>
        <end position="49"/>
    </location>
</feature>
<organism evidence="2 5">
    <name type="scientific">Clostridium pasteurianum DSM 525 = ATCC 6013</name>
    <dbReference type="NCBI Taxonomy" id="1262449"/>
    <lineage>
        <taxon>Bacteria</taxon>
        <taxon>Bacillati</taxon>
        <taxon>Bacillota</taxon>
        <taxon>Clostridia</taxon>
        <taxon>Eubacteriales</taxon>
        <taxon>Clostridiaceae</taxon>
        <taxon>Clostridium</taxon>
    </lineage>
</organism>
<reference evidence="2 5" key="1">
    <citation type="journal article" date="2015" name="Genome Announc.">
        <title>Complete Genome Sequence of the Nitrogen-Fixing and Solvent-Producing Clostridium pasteurianum DSM 525.</title>
        <authorList>
            <person name="Poehlein A."/>
            <person name="Grosse-Honebrink A."/>
            <person name="Zhang Y."/>
            <person name="Minton N.P."/>
            <person name="Daniel R."/>
        </authorList>
    </citation>
    <scope>NUCLEOTIDE SEQUENCE [LARGE SCALE GENOMIC DNA]</scope>
    <source>
        <strain evidence="2">DSM 525</strain>
        <strain evidence="5">DSM 525 / ATCC 6013</strain>
    </source>
</reference>
<dbReference type="PANTHER" id="PTHR40076:SF1">
    <property type="entry name" value="MEMBRANE PROTEIN"/>
    <property type="match status" value="1"/>
</dbReference>
<keyword evidence="1" id="KW-0472">Membrane</keyword>
<protein>
    <recommendedName>
        <fullName evidence="6">Integral membrane protein</fullName>
    </recommendedName>
</protein>
<keyword evidence="5" id="KW-1185">Reference proteome</keyword>
<feature type="transmembrane region" description="Helical" evidence="1">
    <location>
        <begin position="94"/>
        <end position="120"/>
    </location>
</feature>
<dbReference type="PANTHER" id="PTHR40076">
    <property type="entry name" value="MEMBRANE PROTEIN-RELATED"/>
    <property type="match status" value="1"/>
</dbReference>
<sequence>METNTGLIKNNSELRALSRKQLKGKWGTAILLYFIFFLITGLLGCIPIAGAIVSWIISGPLTFGLISCFLRLVRNEDFRFENLFDGFKNFASSFVLMLLMGIFTFLWSLLFIIPGIIAAYRYSMAFYILNDNPEIGAMNALRESKKMMTGHKGKLFLLHLSFIGWGILISIALVLGYVIVISLLDTSIVLGIILLILAAIGYLFLIPYINTTTANFYENLKEVSKY</sequence>
<proteinExistence type="predicted"/>
<dbReference type="KEGG" id="cpae:CPAST_c27150"/>
<reference evidence="3" key="2">
    <citation type="submission" date="2015-10" db="EMBL/GenBank/DDBJ databases">
        <title>Improved Draft Genome Sequence of Clostridium pasteurianum Strain ATCC 6013 (DSM 525) Using a Hybrid Next-Generation Sequencing Approach.</title>
        <authorList>
            <person name="Pyne M.E."/>
            <person name="Utturkar S.M."/>
            <person name="Brown S.D."/>
            <person name="Moo-Young M."/>
            <person name="Chung D.A."/>
            <person name="Chou P.C."/>
        </authorList>
    </citation>
    <scope>NUCLEOTIDE SEQUENCE</scope>
    <source>
        <strain evidence="3">ATCC 6013</strain>
    </source>
</reference>
<dbReference type="Proteomes" id="UP000028042">
    <property type="component" value="Unassembled WGS sequence"/>
</dbReference>
<accession>A0A0H3J6G9</accession>
<feature type="transmembrane region" description="Helical" evidence="1">
    <location>
        <begin position="188"/>
        <end position="209"/>
    </location>
</feature>
<dbReference type="PATRIC" id="fig|1262449.3.peg.1159"/>
<dbReference type="EMBL" id="JPGY02000001">
    <property type="protein sequence ID" value="KRU11221.1"/>
    <property type="molecule type" value="Genomic_DNA"/>
</dbReference>
<keyword evidence="1" id="KW-0812">Transmembrane</keyword>
<evidence type="ECO:0008006" key="6">
    <source>
        <dbReference type="Google" id="ProtNLM"/>
    </source>
</evidence>
<dbReference type="eggNOG" id="COG5523">
    <property type="taxonomic scope" value="Bacteria"/>
</dbReference>
<keyword evidence="1" id="KW-1133">Transmembrane helix</keyword>
<feature type="transmembrane region" description="Helical" evidence="1">
    <location>
        <begin position="156"/>
        <end position="181"/>
    </location>
</feature>
<evidence type="ECO:0000256" key="1">
    <source>
        <dbReference type="SAM" id="Phobius"/>
    </source>
</evidence>
<evidence type="ECO:0000313" key="2">
    <source>
        <dbReference type="EMBL" id="AJA52770.1"/>
    </source>
</evidence>
<dbReference type="GeneID" id="93074844"/>
<reference evidence="3 4" key="3">
    <citation type="journal article" name="Genome Announc.">
        <title>Improved Draft Genome Sequence of Clostridium pasteurianum Strain ATCC 6013 (DSM 525) Using a Hybrid Next-Generation Sequencing Approach.</title>
        <authorList>
            <person name="Pyne M.E."/>
            <person name="Utturkar S."/>
            <person name="Brown S.D."/>
            <person name="Moo-Young M."/>
            <person name="Chung D.A."/>
            <person name="Chou C.P."/>
        </authorList>
    </citation>
    <scope>NUCLEOTIDE SEQUENCE [LARGE SCALE GENOMIC DNA]</scope>
    <source>
        <strain evidence="3 4">ATCC 6013</strain>
    </source>
</reference>
<dbReference type="EMBL" id="CP009268">
    <property type="protein sequence ID" value="AJA52770.1"/>
    <property type="molecule type" value="Genomic_DNA"/>
</dbReference>
<dbReference type="AlphaFoldDB" id="A0A0H3J6G9"/>
<dbReference type="RefSeq" id="WP_003442732.1">
    <property type="nucleotide sequence ID" value="NZ_ANZB01000003.1"/>
</dbReference>